<name>A0A815VAC0_9BILA</name>
<dbReference type="EMBL" id="CAJNOG010003204">
    <property type="protein sequence ID" value="CAF1527484.1"/>
    <property type="molecule type" value="Genomic_DNA"/>
</dbReference>
<protein>
    <submittedName>
        <fullName evidence="1">Uncharacterized protein</fullName>
    </submittedName>
</protein>
<evidence type="ECO:0000313" key="2">
    <source>
        <dbReference type="EMBL" id="CAF4191294.1"/>
    </source>
</evidence>
<comment type="caution">
    <text evidence="1">The sequence shown here is derived from an EMBL/GenBank/DDBJ whole genome shotgun (WGS) entry which is preliminary data.</text>
</comment>
<evidence type="ECO:0000313" key="3">
    <source>
        <dbReference type="Proteomes" id="UP000663845"/>
    </source>
</evidence>
<organism evidence="1 3">
    <name type="scientific">Adineta steineri</name>
    <dbReference type="NCBI Taxonomy" id="433720"/>
    <lineage>
        <taxon>Eukaryota</taxon>
        <taxon>Metazoa</taxon>
        <taxon>Spiralia</taxon>
        <taxon>Gnathifera</taxon>
        <taxon>Rotifera</taxon>
        <taxon>Eurotatoria</taxon>
        <taxon>Bdelloidea</taxon>
        <taxon>Adinetida</taxon>
        <taxon>Adinetidae</taxon>
        <taxon>Adineta</taxon>
    </lineage>
</organism>
<gene>
    <name evidence="1" type="ORF">JYZ213_LOCUS44934</name>
    <name evidence="2" type="ORF">OXD698_LOCUS40302</name>
</gene>
<sequence length="42" mass="4545">MSQVVENSSGPLDYGLPALKDDQWKNARAIVSPTFTAAKLKP</sequence>
<accession>A0A815VAC0</accession>
<evidence type="ECO:0000313" key="1">
    <source>
        <dbReference type="EMBL" id="CAF1527484.1"/>
    </source>
</evidence>
<dbReference type="EMBL" id="CAJOAZ010008784">
    <property type="protein sequence ID" value="CAF4191294.1"/>
    <property type="molecule type" value="Genomic_DNA"/>
</dbReference>
<dbReference type="Proteomes" id="UP000663844">
    <property type="component" value="Unassembled WGS sequence"/>
</dbReference>
<proteinExistence type="predicted"/>
<reference evidence="1" key="1">
    <citation type="submission" date="2021-02" db="EMBL/GenBank/DDBJ databases">
        <authorList>
            <person name="Nowell W R."/>
        </authorList>
    </citation>
    <scope>NUCLEOTIDE SEQUENCE</scope>
</reference>
<feature type="non-terminal residue" evidence="1">
    <location>
        <position position="42"/>
    </location>
</feature>
<dbReference type="AlphaFoldDB" id="A0A815VAC0"/>
<dbReference type="Proteomes" id="UP000663845">
    <property type="component" value="Unassembled WGS sequence"/>
</dbReference>